<sequence length="127" mass="13897">MTAVKEMADLLTSAGIPGVDHVYDTMLPGGEHTSVTTTDVLVTDVVETFDDYGSDVSTTRQRTVALNIFYGTESSANADTVEDFLVSFLSMHGWACVYSPGHTIDPDTSQLLKVMQFTNLKNRKEVE</sequence>
<gene>
    <name evidence="1" type="ORF">PS435_14360</name>
</gene>
<dbReference type="InterPro" id="IPR008524">
    <property type="entry name" value="DUF806"/>
</dbReference>
<dbReference type="RefSeq" id="WP_331244500.1">
    <property type="nucleotide sequence ID" value="NZ_JAQSGJ010000063.1"/>
</dbReference>
<evidence type="ECO:0000313" key="1">
    <source>
        <dbReference type="EMBL" id="MEE6717033.1"/>
    </source>
</evidence>
<comment type="caution">
    <text evidence="1">The sequence shown here is derived from an EMBL/GenBank/DDBJ whole genome shotgun (WGS) entry which is preliminary data.</text>
</comment>
<reference evidence="1 2" key="1">
    <citation type="submission" date="2023-02" db="EMBL/GenBank/DDBJ databases">
        <title>The predominant lactic acid bacteria and yeasts involved in the spontaneous fermentation of millet during the production of the traditional porridge Hausa koko in Ghana.</title>
        <authorList>
            <person name="Atter A."/>
            <person name="Diaz M."/>
        </authorList>
    </citation>
    <scope>NUCLEOTIDE SEQUENCE [LARGE SCALE GENOMIC DNA]</scope>
    <source>
        <strain evidence="1 2">FI11640</strain>
    </source>
</reference>
<accession>A0ABU7T460</accession>
<dbReference type="Proteomes" id="UP001330016">
    <property type="component" value="Unassembled WGS sequence"/>
</dbReference>
<evidence type="ECO:0000313" key="2">
    <source>
        <dbReference type="Proteomes" id="UP001330016"/>
    </source>
</evidence>
<dbReference type="Pfam" id="PF05657">
    <property type="entry name" value="DUF806"/>
    <property type="match status" value="1"/>
</dbReference>
<dbReference type="EMBL" id="JAQSGK010000063">
    <property type="protein sequence ID" value="MEE6717033.1"/>
    <property type="molecule type" value="Genomic_DNA"/>
</dbReference>
<keyword evidence="2" id="KW-1185">Reference proteome</keyword>
<protein>
    <submittedName>
        <fullName evidence="1">DUF806 family protein</fullName>
    </submittedName>
</protein>
<organism evidence="1 2">
    <name type="scientific">Schleiferilactobacillus harbinensis</name>
    <dbReference type="NCBI Taxonomy" id="304207"/>
    <lineage>
        <taxon>Bacteria</taxon>
        <taxon>Bacillati</taxon>
        <taxon>Bacillota</taxon>
        <taxon>Bacilli</taxon>
        <taxon>Lactobacillales</taxon>
        <taxon>Lactobacillaceae</taxon>
        <taxon>Schleiferilactobacillus</taxon>
    </lineage>
</organism>
<proteinExistence type="predicted"/>
<name>A0ABU7T460_9LACO</name>